<comment type="caution">
    <text evidence="1">The sequence shown here is derived from an EMBL/GenBank/DDBJ whole genome shotgun (WGS) entry which is preliminary data.</text>
</comment>
<proteinExistence type="predicted"/>
<dbReference type="EMBL" id="CM023479">
    <property type="protein sequence ID" value="KAH7973496.1"/>
    <property type="molecule type" value="Genomic_DNA"/>
</dbReference>
<name>A0ACB8DM99_DERSI</name>
<sequence>MQLLLEKAVVVDARRSASSQRGSPAQKKRKMLLLPVDGKAALAQKPHEAVIRIAATCVLTSSIDYHMRTHTGDKPFACAMCPYAARSSINLKKHVRTHTGQKPYKCPKCPYAASQGGHLKRHMNLHP</sequence>
<evidence type="ECO:0000313" key="1">
    <source>
        <dbReference type="EMBL" id="KAH7973496.1"/>
    </source>
</evidence>
<reference evidence="1" key="1">
    <citation type="submission" date="2020-05" db="EMBL/GenBank/DDBJ databases">
        <title>Large-scale comparative analyses of tick genomes elucidate their genetic diversity and vector capacities.</title>
        <authorList>
            <person name="Jia N."/>
            <person name="Wang J."/>
            <person name="Shi W."/>
            <person name="Du L."/>
            <person name="Sun Y."/>
            <person name="Zhan W."/>
            <person name="Jiang J."/>
            <person name="Wang Q."/>
            <person name="Zhang B."/>
            <person name="Ji P."/>
            <person name="Sakyi L.B."/>
            <person name="Cui X."/>
            <person name="Yuan T."/>
            <person name="Jiang B."/>
            <person name="Yang W."/>
            <person name="Lam T.T.-Y."/>
            <person name="Chang Q."/>
            <person name="Ding S."/>
            <person name="Wang X."/>
            <person name="Zhu J."/>
            <person name="Ruan X."/>
            <person name="Zhao L."/>
            <person name="Wei J."/>
            <person name="Que T."/>
            <person name="Du C."/>
            <person name="Cheng J."/>
            <person name="Dai P."/>
            <person name="Han X."/>
            <person name="Huang E."/>
            <person name="Gao Y."/>
            <person name="Liu J."/>
            <person name="Shao H."/>
            <person name="Ye R."/>
            <person name="Li L."/>
            <person name="Wei W."/>
            <person name="Wang X."/>
            <person name="Wang C."/>
            <person name="Yang T."/>
            <person name="Huo Q."/>
            <person name="Li W."/>
            <person name="Guo W."/>
            <person name="Chen H."/>
            <person name="Zhou L."/>
            <person name="Ni X."/>
            <person name="Tian J."/>
            <person name="Zhou Y."/>
            <person name="Sheng Y."/>
            <person name="Liu T."/>
            <person name="Pan Y."/>
            <person name="Xia L."/>
            <person name="Li J."/>
            <person name="Zhao F."/>
            <person name="Cao W."/>
        </authorList>
    </citation>
    <scope>NUCLEOTIDE SEQUENCE</scope>
    <source>
        <strain evidence="1">Dsil-2018</strain>
    </source>
</reference>
<accession>A0ACB8DM99</accession>
<gene>
    <name evidence="1" type="ORF">HPB49_001717</name>
</gene>
<evidence type="ECO:0000313" key="2">
    <source>
        <dbReference type="Proteomes" id="UP000821865"/>
    </source>
</evidence>
<dbReference type="Proteomes" id="UP000821865">
    <property type="component" value="Chromosome 10"/>
</dbReference>
<organism evidence="1 2">
    <name type="scientific">Dermacentor silvarum</name>
    <name type="common">Tick</name>
    <dbReference type="NCBI Taxonomy" id="543639"/>
    <lineage>
        <taxon>Eukaryota</taxon>
        <taxon>Metazoa</taxon>
        <taxon>Ecdysozoa</taxon>
        <taxon>Arthropoda</taxon>
        <taxon>Chelicerata</taxon>
        <taxon>Arachnida</taxon>
        <taxon>Acari</taxon>
        <taxon>Parasitiformes</taxon>
        <taxon>Ixodida</taxon>
        <taxon>Ixodoidea</taxon>
        <taxon>Ixodidae</taxon>
        <taxon>Rhipicephalinae</taxon>
        <taxon>Dermacentor</taxon>
    </lineage>
</organism>
<protein>
    <submittedName>
        <fullName evidence="1">Uncharacterized protein</fullName>
    </submittedName>
</protein>
<keyword evidence="2" id="KW-1185">Reference proteome</keyword>